<keyword evidence="1" id="KW-1133">Transmembrane helix</keyword>
<dbReference type="InterPro" id="IPR021309">
    <property type="entry name" value="YgaP-like_TM"/>
</dbReference>
<dbReference type="EMBL" id="CP036282">
    <property type="protein sequence ID" value="QDL56516.1"/>
    <property type="molecule type" value="Genomic_DNA"/>
</dbReference>
<protein>
    <submittedName>
        <fullName evidence="3">DUF2892 domain-containing protein</fullName>
    </submittedName>
</protein>
<dbReference type="Proteomes" id="UP000317365">
    <property type="component" value="Chromosome"/>
</dbReference>
<dbReference type="AlphaFoldDB" id="A0A515EV16"/>
<dbReference type="KEGG" id="rhg:EXZ61_21465"/>
<keyword evidence="1" id="KW-0812">Transmembrane</keyword>
<dbReference type="Gene3D" id="6.10.140.1340">
    <property type="match status" value="1"/>
</dbReference>
<keyword evidence="1" id="KW-0472">Membrane</keyword>
<reference evidence="4" key="1">
    <citation type="submission" date="2019-02" db="EMBL/GenBank/DDBJ databases">
        <title>Complete genome sequence of Rhodoferax sp. Gr-4.</title>
        <authorList>
            <person name="Jin L."/>
        </authorList>
    </citation>
    <scope>NUCLEOTIDE SEQUENCE [LARGE SCALE GENOMIC DNA]</scope>
    <source>
        <strain evidence="4">Gr-4</strain>
    </source>
</reference>
<evidence type="ECO:0000313" key="3">
    <source>
        <dbReference type="EMBL" id="QDL56516.1"/>
    </source>
</evidence>
<dbReference type="RefSeq" id="WP_142813951.1">
    <property type="nucleotide sequence ID" value="NZ_CP036282.1"/>
</dbReference>
<reference evidence="4" key="2">
    <citation type="journal article" date="2020" name="Int. J. Syst. Evol. Microbiol.">
        <title>Genomic insights into a novel species Rhodoferax aquaticus sp. nov., isolated from freshwater.</title>
        <authorList>
            <person name="Li T."/>
            <person name="Zhuo Y."/>
            <person name="Jin C.Z."/>
            <person name="Wu X."/>
            <person name="Ko S.R."/>
            <person name="Jin F.J."/>
            <person name="Ahn C.Y."/>
            <person name="Oh H.M."/>
            <person name="Lee H.G."/>
            <person name="Jin L."/>
        </authorList>
    </citation>
    <scope>NUCLEOTIDE SEQUENCE [LARGE SCALE GENOMIC DNA]</scope>
    <source>
        <strain evidence="4">Gr-4</strain>
    </source>
</reference>
<evidence type="ECO:0000313" key="4">
    <source>
        <dbReference type="Proteomes" id="UP000317365"/>
    </source>
</evidence>
<evidence type="ECO:0000256" key="1">
    <source>
        <dbReference type="SAM" id="Phobius"/>
    </source>
</evidence>
<evidence type="ECO:0000259" key="2">
    <source>
        <dbReference type="Pfam" id="PF11127"/>
    </source>
</evidence>
<dbReference type="Pfam" id="PF11127">
    <property type="entry name" value="YgaP-like_TM"/>
    <property type="match status" value="1"/>
</dbReference>
<feature type="domain" description="Inner membrane protein YgaP-like transmembrane" evidence="2">
    <location>
        <begin position="5"/>
        <end position="65"/>
    </location>
</feature>
<keyword evidence="4" id="KW-1185">Reference proteome</keyword>
<feature type="transmembrane region" description="Helical" evidence="1">
    <location>
        <begin position="40"/>
        <end position="64"/>
    </location>
</feature>
<accession>A0A515EV16</accession>
<sequence>MFFLKRNLPTWERATRVLAGAAIVAAVASGLTPAGVVMWVALASAATLVLTAFVGFCPACAMVGRRYLDQ</sequence>
<gene>
    <name evidence="3" type="ORF">EXZ61_21465</name>
</gene>
<organism evidence="3 4">
    <name type="scientific">Rhodoferax aquaticus</name>
    <dbReference type="NCBI Taxonomy" id="2527691"/>
    <lineage>
        <taxon>Bacteria</taxon>
        <taxon>Pseudomonadati</taxon>
        <taxon>Pseudomonadota</taxon>
        <taxon>Betaproteobacteria</taxon>
        <taxon>Burkholderiales</taxon>
        <taxon>Comamonadaceae</taxon>
        <taxon>Rhodoferax</taxon>
    </lineage>
</organism>
<name>A0A515EV16_9BURK</name>
<proteinExistence type="predicted"/>